<dbReference type="EMBL" id="JAAQRI010000118">
    <property type="protein sequence ID" value="KAF5636387.1"/>
    <property type="molecule type" value="Genomic_DNA"/>
</dbReference>
<dbReference type="AlphaFoldDB" id="A0A8H5RN40"/>
<proteinExistence type="predicted"/>
<dbReference type="Proteomes" id="UP000530670">
    <property type="component" value="Unassembled WGS sequence"/>
</dbReference>
<evidence type="ECO:0000313" key="1">
    <source>
        <dbReference type="EMBL" id="KAF5636387.1"/>
    </source>
</evidence>
<gene>
    <name evidence="1" type="ORF">FTJAE_6073</name>
</gene>
<keyword evidence="2" id="KW-1185">Reference proteome</keyword>
<protein>
    <submittedName>
        <fullName evidence="1">Uncharacterized protein</fullName>
    </submittedName>
</protein>
<accession>A0A8H5RN40</accession>
<reference evidence="1 2" key="1">
    <citation type="submission" date="2020-05" db="EMBL/GenBank/DDBJ databases">
        <title>Identification and distribution of gene clusters putatively required for synthesis of sphingolipid metabolism inhibitors in phylogenetically diverse species of the filamentous fungus Fusarium.</title>
        <authorList>
            <person name="Kim H.-S."/>
            <person name="Busman M."/>
            <person name="Brown D.W."/>
            <person name="Divon H."/>
            <person name="Uhlig S."/>
            <person name="Proctor R.H."/>
        </authorList>
    </citation>
    <scope>NUCLEOTIDE SEQUENCE [LARGE SCALE GENOMIC DNA]</scope>
    <source>
        <strain evidence="1 2">NRRL 66243</strain>
    </source>
</reference>
<evidence type="ECO:0000313" key="2">
    <source>
        <dbReference type="Proteomes" id="UP000530670"/>
    </source>
</evidence>
<organism evidence="1 2">
    <name type="scientific">Fusarium tjaetaba</name>
    <dbReference type="NCBI Taxonomy" id="1567544"/>
    <lineage>
        <taxon>Eukaryota</taxon>
        <taxon>Fungi</taxon>
        <taxon>Dikarya</taxon>
        <taxon>Ascomycota</taxon>
        <taxon>Pezizomycotina</taxon>
        <taxon>Sordariomycetes</taxon>
        <taxon>Hypocreomycetidae</taxon>
        <taxon>Hypocreales</taxon>
        <taxon>Nectriaceae</taxon>
        <taxon>Fusarium</taxon>
        <taxon>Fusarium fujikuroi species complex</taxon>
    </lineage>
</organism>
<dbReference type="OrthoDB" id="4882315at2759"/>
<sequence>MMCQVQRSVLDTAYINIVSQQAAYHKIPCYSLACSFITSIANILANNPKATIAITDKTPLYGNKFAELIVQDVSDPLPAENAVNAKLTSIDGTGTAALVSKLYVPEDPKRYGGFGLIFKDDSKHDEFEWVQFVTRQLVINGTAQTGSLSNKTNKPAYQLVNSTENITNFATGSGVPNWNTCWGADSKLSDVFFASTHEYVKDDALKVKGIMDTPSVLVGKIPNSIDRDYYLDAPNGLVDMKALATGPGTSRAYFSDYLVKKLDDGGHRIYARFDHSLTWSAGEGDKNNYEIRSLSTTATNAFLGCHRAALQHSTRPLKEGRGHGLGIG</sequence>
<dbReference type="GeneID" id="59304918"/>
<name>A0A8H5RN40_9HYPO</name>
<comment type="caution">
    <text evidence="1">The sequence shown here is derived from an EMBL/GenBank/DDBJ whole genome shotgun (WGS) entry which is preliminary data.</text>
</comment>
<dbReference type="RefSeq" id="XP_037206826.1">
    <property type="nucleotide sequence ID" value="XM_037352648.1"/>
</dbReference>